<evidence type="ECO:0000256" key="2">
    <source>
        <dbReference type="ARBA" id="ARBA00022737"/>
    </source>
</evidence>
<keyword evidence="5" id="KW-0648">Protein biosynthesis</keyword>
<dbReference type="Pfam" id="PF00400">
    <property type="entry name" value="WD40"/>
    <property type="match status" value="2"/>
</dbReference>
<dbReference type="GO" id="GO:0002183">
    <property type="term" value="P:cytoplasmic translational initiation"/>
    <property type="evidence" value="ECO:0007669"/>
    <property type="project" value="TreeGrafter"/>
</dbReference>
<dbReference type="InterPro" id="IPR036322">
    <property type="entry name" value="WD40_repeat_dom_sf"/>
</dbReference>
<name>A0A146K947_9EUKA</name>
<proteinExistence type="inferred from homology"/>
<reference evidence="5" key="1">
    <citation type="submission" date="2015-07" db="EMBL/GenBank/DDBJ databases">
        <title>Adaptation to a free-living lifestyle via gene acquisitions in the diplomonad Trepomonas sp. PC1.</title>
        <authorList>
            <person name="Xu F."/>
            <person name="Jerlstrom-Hultqvist J."/>
            <person name="Kolisko M."/>
            <person name="Simpson A.G.B."/>
            <person name="Roger A.J."/>
            <person name="Svard S.G."/>
            <person name="Andersson J.O."/>
        </authorList>
    </citation>
    <scope>NUCLEOTIDE SEQUENCE</scope>
    <source>
        <strain evidence="5">PC1</strain>
    </source>
</reference>
<dbReference type="SMART" id="SM00320">
    <property type="entry name" value="WD40"/>
    <property type="match status" value="4"/>
</dbReference>
<accession>A0A146K947</accession>
<evidence type="ECO:0000256" key="3">
    <source>
        <dbReference type="ARBA" id="ARBA00038394"/>
    </source>
</evidence>
<dbReference type="PANTHER" id="PTHR19877:SF1">
    <property type="entry name" value="EUKARYOTIC TRANSLATION INITIATION FACTOR 3 SUBUNIT I"/>
    <property type="match status" value="1"/>
</dbReference>
<sequence>KLRKIIAHSRPVMCGEYSLDGAFVYTAGHDSMVRVYCAYTGQEIGSYGPHLTQVGASISSISISSDNQYIAVGFKYEVVIIHNTIDKTKIELPIDAMGSRFVQFSKDNKFLYVGTTTSSETKQSQIIKYSFPELKIVSAFKSQENLMCCVLSPDDSVMAVGTQTSLLMVSTAEMKKTFDEELNVPVPDLYVFKNAFVAVPLSDEQMVYFYSFQKQESVFSMKVHNRVNTAAPHPSLQVMVIGGGLDPKLVAKTKEGNNIMTQFYDMVGKQIIHEQEIHAAPTHRLRWSPDGLGLLSVSEDGSIAIIRFSEELFNYKWEQDWTE</sequence>
<organism evidence="5">
    <name type="scientific">Trepomonas sp. PC1</name>
    <dbReference type="NCBI Taxonomy" id="1076344"/>
    <lineage>
        <taxon>Eukaryota</taxon>
        <taxon>Metamonada</taxon>
        <taxon>Diplomonadida</taxon>
        <taxon>Hexamitidae</taxon>
        <taxon>Hexamitinae</taxon>
        <taxon>Trepomonas</taxon>
    </lineage>
</organism>
<keyword evidence="2" id="KW-0677">Repeat</keyword>
<evidence type="ECO:0000256" key="1">
    <source>
        <dbReference type="ARBA" id="ARBA00022574"/>
    </source>
</evidence>
<dbReference type="EMBL" id="GDID01003224">
    <property type="protein sequence ID" value="JAP93382.1"/>
    <property type="molecule type" value="Transcribed_RNA"/>
</dbReference>
<keyword evidence="5" id="KW-0396">Initiation factor</keyword>
<dbReference type="SUPFAM" id="SSF50978">
    <property type="entry name" value="WD40 repeat-like"/>
    <property type="match status" value="1"/>
</dbReference>
<dbReference type="InterPro" id="IPR001680">
    <property type="entry name" value="WD40_rpt"/>
</dbReference>
<keyword evidence="1" id="KW-0853">WD repeat</keyword>
<dbReference type="AlphaFoldDB" id="A0A146K947"/>
<protein>
    <recommendedName>
        <fullName evidence="4">Serine-threonine kinase receptor-associated protein</fullName>
    </recommendedName>
</protein>
<dbReference type="GO" id="GO:0003743">
    <property type="term" value="F:translation initiation factor activity"/>
    <property type="evidence" value="ECO:0007669"/>
    <property type="project" value="UniProtKB-KW"/>
</dbReference>
<evidence type="ECO:0000313" key="5">
    <source>
        <dbReference type="EMBL" id="JAP93382.1"/>
    </source>
</evidence>
<dbReference type="GO" id="GO:0071541">
    <property type="term" value="C:eukaryotic translation initiation factor 3 complex, eIF3m"/>
    <property type="evidence" value="ECO:0007669"/>
    <property type="project" value="TreeGrafter"/>
</dbReference>
<dbReference type="InterPro" id="IPR015943">
    <property type="entry name" value="WD40/YVTN_repeat-like_dom_sf"/>
</dbReference>
<feature type="non-terminal residue" evidence="5">
    <location>
        <position position="1"/>
    </location>
</feature>
<dbReference type="GO" id="GO:0003723">
    <property type="term" value="F:RNA binding"/>
    <property type="evidence" value="ECO:0007669"/>
    <property type="project" value="TreeGrafter"/>
</dbReference>
<gene>
    <name evidence="5" type="ORF">TPC1_14364</name>
</gene>
<evidence type="ECO:0000256" key="4">
    <source>
        <dbReference type="ARBA" id="ARBA00040390"/>
    </source>
</evidence>
<comment type="similarity">
    <text evidence="3">Belongs to the WD repeat STRAP family.</text>
</comment>
<dbReference type="PANTHER" id="PTHR19877">
    <property type="entry name" value="EUKARYOTIC TRANSLATION INITIATION FACTOR 3 SUBUNIT I"/>
    <property type="match status" value="1"/>
</dbReference>
<dbReference type="Gene3D" id="2.130.10.10">
    <property type="entry name" value="YVTN repeat-like/Quinoprotein amine dehydrogenase"/>
    <property type="match status" value="1"/>
</dbReference>